<dbReference type="OrthoDB" id="788561at2759"/>
<reference evidence="1" key="1">
    <citation type="submission" date="2022-05" db="EMBL/GenBank/DDBJ databases">
        <title>The Musa troglodytarum L. genome provides insights into the mechanism of non-climacteric behaviour and enrichment of carotenoids.</title>
        <authorList>
            <person name="Wang J."/>
        </authorList>
    </citation>
    <scope>NUCLEOTIDE SEQUENCE</scope>
    <source>
        <tissue evidence="1">Leaf</tissue>
    </source>
</reference>
<name>A0A9E7L4Z4_9LILI</name>
<dbReference type="Proteomes" id="UP001055439">
    <property type="component" value="Chromosome 8"/>
</dbReference>
<dbReference type="AlphaFoldDB" id="A0A9E7L4Z4"/>
<accession>A0A9E7L4Z4</accession>
<dbReference type="EMBL" id="CP097510">
    <property type="protein sequence ID" value="URE40701.1"/>
    <property type="molecule type" value="Genomic_DNA"/>
</dbReference>
<evidence type="ECO:0000313" key="1">
    <source>
        <dbReference type="EMBL" id="URE40701.1"/>
    </source>
</evidence>
<sequence>MLALLLSVIPYRGASETGIHSNHDEFIPVSSVEHRPLDDVINNLLGHESAIRQCRECRCCAAKDPNFCQTMSCCQVMVCPEPGHLCSLKPISCDCKNC</sequence>
<organism evidence="1 2">
    <name type="scientific">Musa troglodytarum</name>
    <name type="common">fe'i banana</name>
    <dbReference type="NCBI Taxonomy" id="320322"/>
    <lineage>
        <taxon>Eukaryota</taxon>
        <taxon>Viridiplantae</taxon>
        <taxon>Streptophyta</taxon>
        <taxon>Embryophyta</taxon>
        <taxon>Tracheophyta</taxon>
        <taxon>Spermatophyta</taxon>
        <taxon>Magnoliopsida</taxon>
        <taxon>Liliopsida</taxon>
        <taxon>Zingiberales</taxon>
        <taxon>Musaceae</taxon>
        <taxon>Musa</taxon>
    </lineage>
</organism>
<evidence type="ECO:0000313" key="2">
    <source>
        <dbReference type="Proteomes" id="UP001055439"/>
    </source>
</evidence>
<keyword evidence="2" id="KW-1185">Reference proteome</keyword>
<gene>
    <name evidence="1" type="ORF">MUK42_36178</name>
</gene>
<proteinExistence type="predicted"/>
<protein>
    <submittedName>
        <fullName evidence="1">Uncharacterized protein</fullName>
    </submittedName>
</protein>